<gene>
    <name evidence="1" type="ORF">SPSIL_057570</name>
</gene>
<dbReference type="EMBL" id="CP155573">
    <property type="protein sequence ID" value="XFO69523.1"/>
    <property type="molecule type" value="Genomic_DNA"/>
</dbReference>
<organism evidence="1 2">
    <name type="scientific">Sporomusa silvacetica DSM 10669</name>
    <dbReference type="NCBI Taxonomy" id="1123289"/>
    <lineage>
        <taxon>Bacteria</taxon>
        <taxon>Bacillati</taxon>
        <taxon>Bacillota</taxon>
        <taxon>Negativicutes</taxon>
        <taxon>Selenomonadales</taxon>
        <taxon>Sporomusaceae</taxon>
        <taxon>Sporomusa</taxon>
    </lineage>
</organism>
<sequence>MSGVIMDDNVKVVDLDWSIGPVVECGRTEIEIWEG</sequence>
<dbReference type="Proteomes" id="UP000216752">
    <property type="component" value="Chromosome"/>
</dbReference>
<evidence type="ECO:0000313" key="1">
    <source>
        <dbReference type="EMBL" id="XFO69523.1"/>
    </source>
</evidence>
<name>A0ABZ3IVX2_9FIRM</name>
<protein>
    <submittedName>
        <fullName evidence="1">Uncharacterized protein</fullName>
    </submittedName>
</protein>
<proteinExistence type="predicted"/>
<keyword evidence="2" id="KW-1185">Reference proteome</keyword>
<accession>A0ABZ3IVX2</accession>
<evidence type="ECO:0000313" key="2">
    <source>
        <dbReference type="Proteomes" id="UP000216752"/>
    </source>
</evidence>
<reference evidence="1" key="1">
    <citation type="submission" date="2024-05" db="EMBL/GenBank/DDBJ databases">
        <title>Isolation and characterization of Sporomusa carbonis sp. nov., a carboxydotrophic hydrogenogen in the genus of Sporomusa isolated from a charcoal burning pile.</title>
        <authorList>
            <person name="Boeer T."/>
            <person name="Rosenbaum F."/>
            <person name="Eysell L."/>
            <person name="Mueller V."/>
            <person name="Daniel R."/>
            <person name="Poehlein A."/>
        </authorList>
    </citation>
    <scope>NUCLEOTIDE SEQUENCE [LARGE SCALE GENOMIC DNA]</scope>
    <source>
        <strain evidence="1">DSM 10669</strain>
    </source>
</reference>